<evidence type="ECO:0000256" key="1">
    <source>
        <dbReference type="SAM" id="Phobius"/>
    </source>
</evidence>
<keyword evidence="1" id="KW-0472">Membrane</keyword>
<proteinExistence type="predicted"/>
<keyword evidence="1" id="KW-1133">Transmembrane helix</keyword>
<evidence type="ECO:0000313" key="3">
    <source>
        <dbReference type="Proteomes" id="UP000697472"/>
    </source>
</evidence>
<keyword evidence="1" id="KW-0812">Transmembrane</keyword>
<name>A0ABS2PV37_9STRE</name>
<dbReference type="Proteomes" id="UP000697472">
    <property type="component" value="Unassembled WGS sequence"/>
</dbReference>
<keyword evidence="3" id="KW-1185">Reference proteome</keyword>
<gene>
    <name evidence="2" type="ORF">JOC28_002057</name>
</gene>
<evidence type="ECO:0000313" key="2">
    <source>
        <dbReference type="EMBL" id="MBM7643746.1"/>
    </source>
</evidence>
<reference evidence="2 3" key="1">
    <citation type="submission" date="2021-01" db="EMBL/GenBank/DDBJ databases">
        <title>Genomic Encyclopedia of Type Strains, Phase IV (KMG-IV): sequencing the most valuable type-strain genomes for metagenomic binning, comparative biology and taxonomic classification.</title>
        <authorList>
            <person name="Goeker M."/>
        </authorList>
    </citation>
    <scope>NUCLEOTIDE SEQUENCE [LARGE SCALE GENOMIC DNA]</scope>
    <source>
        <strain evidence="2 3">DSM 27382</strain>
    </source>
</reference>
<feature type="transmembrane region" description="Helical" evidence="1">
    <location>
        <begin position="31"/>
        <end position="46"/>
    </location>
</feature>
<dbReference type="EMBL" id="JAFBEH010000073">
    <property type="protein sequence ID" value="MBM7643746.1"/>
    <property type="molecule type" value="Genomic_DNA"/>
</dbReference>
<sequence length="65" mass="7447">MISKIVAILGLVLLCLPLLLSAYLIEFRGMLVLIIFIIIEVVYKGVQVRDNQRIVDFELTEIEDK</sequence>
<organism evidence="2 3">
    <name type="scientific">Streptococcus loxodontisalivarius</name>
    <dbReference type="NCBI Taxonomy" id="1349415"/>
    <lineage>
        <taxon>Bacteria</taxon>
        <taxon>Bacillati</taxon>
        <taxon>Bacillota</taxon>
        <taxon>Bacilli</taxon>
        <taxon>Lactobacillales</taxon>
        <taxon>Streptococcaceae</taxon>
        <taxon>Streptococcus</taxon>
    </lineage>
</organism>
<protein>
    <submittedName>
        <fullName evidence="2">4-hydroxybenzoate polyprenyltransferase</fullName>
    </submittedName>
</protein>
<accession>A0ABS2PV37</accession>
<dbReference type="RefSeq" id="WP_205010580.1">
    <property type="nucleotide sequence ID" value="NZ_JAFBEH010000073.1"/>
</dbReference>
<comment type="caution">
    <text evidence="2">The sequence shown here is derived from an EMBL/GenBank/DDBJ whole genome shotgun (WGS) entry which is preliminary data.</text>
</comment>